<dbReference type="NCBIfam" id="TIGR02577">
    <property type="entry name" value="cas_TM1794_Cmr2"/>
    <property type="match status" value="1"/>
</dbReference>
<dbReference type="Pfam" id="PF22335">
    <property type="entry name" value="Cas10-Cmr2_palm2"/>
    <property type="match status" value="1"/>
</dbReference>
<organism evidence="4 5">
    <name type="scientific">Polyangium mundeleinium</name>
    <dbReference type="NCBI Taxonomy" id="2995306"/>
    <lineage>
        <taxon>Bacteria</taxon>
        <taxon>Pseudomonadati</taxon>
        <taxon>Myxococcota</taxon>
        <taxon>Polyangia</taxon>
        <taxon>Polyangiales</taxon>
        <taxon>Polyangiaceae</taxon>
        <taxon>Polyangium</taxon>
    </lineage>
</organism>
<dbReference type="InterPro" id="IPR043128">
    <property type="entry name" value="Rev_trsase/Diguanyl_cyclase"/>
</dbReference>
<keyword evidence="1" id="KW-0547">Nucleotide-binding</keyword>
<name>A0ABT5EI41_9BACT</name>
<dbReference type="Gene3D" id="3.30.70.270">
    <property type="match status" value="1"/>
</dbReference>
<dbReference type="EMBL" id="JAQNDO010000001">
    <property type="protein sequence ID" value="MDC0741482.1"/>
    <property type="molecule type" value="Genomic_DNA"/>
</dbReference>
<comment type="caution">
    <text evidence="4">The sequence shown here is derived from an EMBL/GenBank/DDBJ whole genome shotgun (WGS) entry which is preliminary data.</text>
</comment>
<protein>
    <submittedName>
        <fullName evidence="4">Type III-B CRISPR-associated protein Cas10/Cmr2</fullName>
    </submittedName>
</protein>
<evidence type="ECO:0000313" key="5">
    <source>
        <dbReference type="Proteomes" id="UP001221411"/>
    </source>
</evidence>
<keyword evidence="5" id="KW-1185">Reference proteome</keyword>
<evidence type="ECO:0000256" key="2">
    <source>
        <dbReference type="ARBA" id="ARBA00023118"/>
    </source>
</evidence>
<gene>
    <name evidence="4" type="primary">cas10</name>
    <name evidence="4" type="ORF">POL67_09010</name>
</gene>
<dbReference type="InterPro" id="IPR054767">
    <property type="entry name" value="Cas10-Cmr2_palm2"/>
</dbReference>
<keyword evidence="2" id="KW-0051">Antiviral defense</keyword>
<dbReference type="Pfam" id="PF12469">
    <property type="entry name" value="Cmr2_N"/>
    <property type="match status" value="1"/>
</dbReference>
<dbReference type="InterPro" id="IPR024615">
    <property type="entry name" value="CRISPR-assoc_Cmr2_N"/>
</dbReference>
<reference evidence="4 5" key="1">
    <citation type="submission" date="2022-11" db="EMBL/GenBank/DDBJ databases">
        <title>Minimal conservation of predation-associated metabolite biosynthetic gene clusters underscores biosynthetic potential of Myxococcota including descriptions for ten novel species: Archangium lansinium sp. nov., Myxococcus landrumus sp. nov., Nannocystis bai.</title>
        <authorList>
            <person name="Ahearne A."/>
            <person name="Stevens C."/>
            <person name="Dowd S."/>
        </authorList>
    </citation>
    <scope>NUCLEOTIDE SEQUENCE [LARGE SCALE GENOMIC DNA]</scope>
    <source>
        <strain evidence="4 5">RJM3</strain>
    </source>
</reference>
<dbReference type="PROSITE" id="PS50887">
    <property type="entry name" value="GGDEF"/>
    <property type="match status" value="1"/>
</dbReference>
<evidence type="ECO:0000313" key="4">
    <source>
        <dbReference type="EMBL" id="MDC0741482.1"/>
    </source>
</evidence>
<sequence length="584" mass="64393">MPHLLLVHIGPVQAFIAQARRTRDLWFGSHLLVELSRAAARALASIPGTKLIFPALDEKGELTGDIANKILAEVEQDPKTAAEAARTAVNKALRARWETLREKLSALLDPAAREAADEQIDTLVEFFAAYVPLSEDDYRGARERVEEELAARKTLRDFVPFERQRGGAHKSSLDGARETVLVGGEPRKETRKHPLFQQYRIGLREELDAIGLLKRAGGEPGQFVPLPTIGLAAYTTRARQTPQCQEPMRKLLEACRRLGFPQVRSKGRPWVEPFPFDAQIFLPDRWEPYFDDLGIPESPRAFGKQYIEPLHDLLGEPHPYVACLVADGDRMGAAIDSLESAEAHQRFSRKLSRLPEIAREIVERDHHGVVVYAGGDDVLAFVTIPDALACAKALREQFIALMDESLPGAAPRPTLSVGIGLGHVLESLGDLLALGREAEQAAKVERDSLALLVEMHTGARKAYIARFDADPLSILQKDIATLATLPMKKVHQVAAMLRRLPHREERLDDAAHWARLLRLDTSATLARSELGAGAAAPDPAALGLDLEGDDYARMHVAIEAWCGRMEVAAFLARAEPSVKKGEAR</sequence>
<accession>A0ABT5EI41</accession>
<proteinExistence type="predicted"/>
<dbReference type="InterPro" id="IPR000160">
    <property type="entry name" value="GGDEF_dom"/>
</dbReference>
<dbReference type="Proteomes" id="UP001221411">
    <property type="component" value="Unassembled WGS sequence"/>
</dbReference>
<dbReference type="RefSeq" id="WP_271916741.1">
    <property type="nucleotide sequence ID" value="NZ_JAQNDO010000001.1"/>
</dbReference>
<evidence type="ECO:0000256" key="1">
    <source>
        <dbReference type="ARBA" id="ARBA00022741"/>
    </source>
</evidence>
<evidence type="ECO:0000259" key="3">
    <source>
        <dbReference type="PROSITE" id="PS50887"/>
    </source>
</evidence>
<dbReference type="InterPro" id="IPR038242">
    <property type="entry name" value="Cmr2_N"/>
</dbReference>
<dbReference type="InterPro" id="IPR013407">
    <property type="entry name" value="CRISPR-assoc_prot_Cmr2"/>
</dbReference>
<dbReference type="Gene3D" id="3.30.70.2220">
    <property type="entry name" value="CRISPR-Cas system, Cmr2 subunit, D1 domain, cysteine cluster"/>
    <property type="match status" value="1"/>
</dbReference>
<feature type="domain" description="GGDEF" evidence="3">
    <location>
        <begin position="319"/>
        <end position="454"/>
    </location>
</feature>